<dbReference type="EMBL" id="CP048659">
    <property type="protein sequence ID" value="QOW45495.1"/>
    <property type="molecule type" value="Genomic_DNA"/>
</dbReference>
<accession>A0A7S6VVD2</accession>
<protein>
    <recommendedName>
        <fullName evidence="4">Peptidylprolyl isomerase</fullName>
    </recommendedName>
</protein>
<evidence type="ECO:0000313" key="3">
    <source>
        <dbReference type="Proteomes" id="UP000593966"/>
    </source>
</evidence>
<proteinExistence type="predicted"/>
<dbReference type="RefSeq" id="WP_180044828.1">
    <property type="nucleotide sequence ID" value="NZ_CP048659.1"/>
</dbReference>
<dbReference type="AlphaFoldDB" id="A0A7S6VVD2"/>
<sequence length="239" mass="27480">MHMWKFAIFTVSILFTCIVDATPSFASDQGAYDQKKVIKIAQLVIKTQILNDPDPNQTYDQLVAEMVADPDLKAEIKRYRDAFPKQGIANYLREMNSKGLNIQEKKQMLAVIDEEIQQTSTLFKSCRALNEIQVIHDQLLNIKIRCQVPKVSSEKINAFQQQLETLSREDAVQFKIEYLRLKQQFLAQANVVSFDSLLWIDLEDLPIYRAAIERGDGFPNRVIDQRDQALTPYKSAPPK</sequence>
<evidence type="ECO:0000313" key="2">
    <source>
        <dbReference type="EMBL" id="QOW45495.1"/>
    </source>
</evidence>
<dbReference type="Proteomes" id="UP000593966">
    <property type="component" value="Chromosome"/>
</dbReference>
<feature type="chain" id="PRO_5032964960" description="Peptidylprolyl isomerase" evidence="1">
    <location>
        <begin position="27"/>
        <end position="239"/>
    </location>
</feature>
<reference evidence="2 3" key="1">
    <citation type="submission" date="2020-02" db="EMBL/GenBank/DDBJ databases">
        <title>Tigecycline-resistant Acinetobacter species from pigs and migratory birds.</title>
        <authorList>
            <person name="Chen C."/>
            <person name="Sun J."/>
            <person name="Liao X.-P."/>
            <person name="Liu Y.-H."/>
        </authorList>
    </citation>
    <scope>NUCLEOTIDE SEQUENCE [LARGE SCALE GENOMIC DNA]</scope>
    <source>
        <strain evidence="2 3">YH12207_T</strain>
    </source>
</reference>
<name>A0A7S6VVD2_9GAMM</name>
<gene>
    <name evidence="2" type="ORF">G0028_06045</name>
</gene>
<evidence type="ECO:0000256" key="1">
    <source>
        <dbReference type="SAM" id="SignalP"/>
    </source>
</evidence>
<feature type="signal peptide" evidence="1">
    <location>
        <begin position="1"/>
        <end position="26"/>
    </location>
</feature>
<evidence type="ECO:0008006" key="4">
    <source>
        <dbReference type="Google" id="ProtNLM"/>
    </source>
</evidence>
<keyword evidence="1" id="KW-0732">Signal</keyword>
<keyword evidence="3" id="KW-1185">Reference proteome</keyword>
<organism evidence="2 3">
    <name type="scientific">Acinetobacter piscicola</name>
    <dbReference type="NCBI Taxonomy" id="2006115"/>
    <lineage>
        <taxon>Bacteria</taxon>
        <taxon>Pseudomonadati</taxon>
        <taxon>Pseudomonadota</taxon>
        <taxon>Gammaproteobacteria</taxon>
        <taxon>Moraxellales</taxon>
        <taxon>Moraxellaceae</taxon>
        <taxon>Acinetobacter</taxon>
    </lineage>
</organism>